<dbReference type="EMBL" id="CP009888">
    <property type="protein sequence ID" value="AIY66101.1"/>
    <property type="molecule type" value="Genomic_DNA"/>
</dbReference>
<evidence type="ECO:0000256" key="1">
    <source>
        <dbReference type="PROSITE-ProRule" id="PRU00464"/>
    </source>
</evidence>
<dbReference type="Gene3D" id="3.30.428.10">
    <property type="entry name" value="HIT-like"/>
    <property type="match status" value="1"/>
</dbReference>
<feature type="domain" description="HIT" evidence="2">
    <location>
        <begin position="1"/>
        <end position="103"/>
    </location>
</feature>
<dbReference type="PROSITE" id="PS51084">
    <property type="entry name" value="HIT_2"/>
    <property type="match status" value="1"/>
</dbReference>
<proteinExistence type="predicted"/>
<evidence type="ECO:0000313" key="3">
    <source>
        <dbReference type="EMBL" id="AIY66101.1"/>
    </source>
</evidence>
<dbReference type="STRING" id="1348114.OM33_14000"/>
<dbReference type="AlphaFoldDB" id="A0A0A7EJ98"/>
<dbReference type="GO" id="GO:0003824">
    <property type="term" value="F:catalytic activity"/>
    <property type="evidence" value="ECO:0007669"/>
    <property type="project" value="InterPro"/>
</dbReference>
<reference evidence="3 4" key="1">
    <citation type="submission" date="2014-11" db="EMBL/GenBank/DDBJ databases">
        <title>Complete Genome Sequence of Pseudoalteromonas sp. Strain OCN003 Isolated from Kaneohe Bay, Oahu, Hawaii.</title>
        <authorList>
            <person name="Beurmann S."/>
            <person name="Videau P."/>
            <person name="Ushijima B."/>
            <person name="Smith A.M."/>
            <person name="Aeby G.S."/>
            <person name="Callahan S.M."/>
            <person name="Belcaid M."/>
        </authorList>
    </citation>
    <scope>NUCLEOTIDE SEQUENCE [LARGE SCALE GENOMIC DNA]</scope>
    <source>
        <strain evidence="3 4">OCN003</strain>
    </source>
</reference>
<sequence length="132" mass="15438">MFELAKELQRDCIEIADWSLCKVLLMNDSQYPWFILVPKVEGARDIIDLSESEQNVLHLESRQLQHLIREVFSPYKLNVAALGNVVEQLHIHHIARYQDDIAWPKPVWGTFPVKPYSNEQLLSLLEQFNVPE</sequence>
<keyword evidence="4" id="KW-1185">Reference proteome</keyword>
<dbReference type="OrthoDB" id="9799145at2"/>
<dbReference type="Proteomes" id="UP000030341">
    <property type="component" value="Chromosome 1"/>
</dbReference>
<evidence type="ECO:0000313" key="4">
    <source>
        <dbReference type="Proteomes" id="UP000030341"/>
    </source>
</evidence>
<dbReference type="eggNOG" id="COG0537">
    <property type="taxonomic scope" value="Bacteria"/>
</dbReference>
<organism evidence="3 4">
    <name type="scientific">Pseudoalteromonas piratica</name>
    <dbReference type="NCBI Taxonomy" id="1348114"/>
    <lineage>
        <taxon>Bacteria</taxon>
        <taxon>Pseudomonadati</taxon>
        <taxon>Pseudomonadota</taxon>
        <taxon>Gammaproteobacteria</taxon>
        <taxon>Alteromonadales</taxon>
        <taxon>Pseudoalteromonadaceae</taxon>
        <taxon>Pseudoalteromonas</taxon>
    </lineage>
</organism>
<dbReference type="InterPro" id="IPR011146">
    <property type="entry name" value="HIT-like"/>
</dbReference>
<evidence type="ECO:0000259" key="2">
    <source>
        <dbReference type="PROSITE" id="PS51084"/>
    </source>
</evidence>
<dbReference type="InterPro" id="IPR036265">
    <property type="entry name" value="HIT-like_sf"/>
</dbReference>
<dbReference type="RefSeq" id="WP_038642600.1">
    <property type="nucleotide sequence ID" value="NZ_CP009888.1"/>
</dbReference>
<dbReference type="SUPFAM" id="SSF54197">
    <property type="entry name" value="HIT-like"/>
    <property type="match status" value="1"/>
</dbReference>
<name>A0A0A7EJ98_9GAMM</name>
<dbReference type="HOGENOM" id="CLU_123330_0_0_6"/>
<dbReference type="InterPro" id="IPR026026">
    <property type="entry name" value="HIT_Hint"/>
</dbReference>
<dbReference type="Pfam" id="PF01230">
    <property type="entry name" value="HIT"/>
    <property type="match status" value="1"/>
</dbReference>
<dbReference type="KEGG" id="pseo:OM33_14000"/>
<protein>
    <submittedName>
        <fullName evidence="3">Histidine triad (HIT) protein</fullName>
    </submittedName>
</protein>
<accession>A0A0A7EJ98</accession>
<dbReference type="PIRSF" id="PIRSF000714">
    <property type="entry name" value="HIT"/>
    <property type="match status" value="1"/>
</dbReference>
<comment type="caution">
    <text evidence="1">Lacks conserved residue(s) required for the propagation of feature annotation.</text>
</comment>
<gene>
    <name evidence="3" type="ORF">OM33_14000</name>
</gene>